<organism evidence="3 4">
    <name type="scientific">Lophiotrema nucula</name>
    <dbReference type="NCBI Taxonomy" id="690887"/>
    <lineage>
        <taxon>Eukaryota</taxon>
        <taxon>Fungi</taxon>
        <taxon>Dikarya</taxon>
        <taxon>Ascomycota</taxon>
        <taxon>Pezizomycotina</taxon>
        <taxon>Dothideomycetes</taxon>
        <taxon>Pleosporomycetidae</taxon>
        <taxon>Pleosporales</taxon>
        <taxon>Lophiotremataceae</taxon>
        <taxon>Lophiotrema</taxon>
    </lineage>
</organism>
<gene>
    <name evidence="3" type="ORF">BDV96DRAFT_568213</name>
</gene>
<accession>A0A6A5ZJH3</accession>
<dbReference type="Proteomes" id="UP000799770">
    <property type="component" value="Unassembled WGS sequence"/>
</dbReference>
<dbReference type="AlphaFoldDB" id="A0A6A5ZJH3"/>
<proteinExistence type="inferred from homology"/>
<feature type="compositionally biased region" description="Basic and acidic residues" evidence="2">
    <location>
        <begin position="49"/>
        <end position="60"/>
    </location>
</feature>
<dbReference type="PANTHER" id="PTHR34598:SF1">
    <property type="entry name" value="PUTATIVE (AFU_ORTHOLOGUE AFUA_3G13140)-RELATED"/>
    <property type="match status" value="1"/>
</dbReference>
<evidence type="ECO:0000313" key="3">
    <source>
        <dbReference type="EMBL" id="KAF2119790.1"/>
    </source>
</evidence>
<feature type="compositionally biased region" description="Polar residues" evidence="2">
    <location>
        <begin position="12"/>
        <end position="23"/>
    </location>
</feature>
<name>A0A6A5ZJH3_9PLEO</name>
<protein>
    <recommendedName>
        <fullName evidence="5">7alpha-cephem-methoxylase P8 chain related protein</fullName>
    </recommendedName>
</protein>
<evidence type="ECO:0000313" key="4">
    <source>
        <dbReference type="Proteomes" id="UP000799770"/>
    </source>
</evidence>
<evidence type="ECO:0000256" key="2">
    <source>
        <dbReference type="SAM" id="MobiDB-lite"/>
    </source>
</evidence>
<dbReference type="NCBIfam" id="NF041278">
    <property type="entry name" value="CmcJ_NvfI_EfuI"/>
    <property type="match status" value="1"/>
</dbReference>
<dbReference type="GO" id="GO:0016491">
    <property type="term" value="F:oxidoreductase activity"/>
    <property type="evidence" value="ECO:0007669"/>
    <property type="project" value="InterPro"/>
</dbReference>
<dbReference type="InterPro" id="IPR044053">
    <property type="entry name" value="AsaB-like"/>
</dbReference>
<dbReference type="OrthoDB" id="412788at2759"/>
<sequence length="302" mass="34053">MTTAAPRPTPAHQLSNPSPYQPSKTEDVNFQGLPIPRGPVTASLSFYEAPKDGSKPHNYVEPKPGVPQRNFGEEWHDVLLNDLRGQETKFNMDNNAFEVIPNIPSEEYDFTDDEEIKSVYYPEVEKLLLDNVPGANRVLLFDHTIRRSNPDAARAPVTRVHIDQTPSSAEARVRLHVPDEAENLLAGRYRIINVWRPLNGPVMAHPLAVADSATVDDEDLIPVEHRYPNRTGETAAVRHNSRQKWYYWSGMKNEDRMLLKCFDSDESVGQWGRVPHTAFVNPNTPEGAIGRESIEVRALVFG</sequence>
<evidence type="ECO:0008006" key="5">
    <source>
        <dbReference type="Google" id="ProtNLM"/>
    </source>
</evidence>
<dbReference type="PANTHER" id="PTHR34598">
    <property type="entry name" value="BLL6449 PROTEIN"/>
    <property type="match status" value="1"/>
</dbReference>
<dbReference type="EMBL" id="ML977315">
    <property type="protein sequence ID" value="KAF2119790.1"/>
    <property type="molecule type" value="Genomic_DNA"/>
</dbReference>
<feature type="region of interest" description="Disordered" evidence="2">
    <location>
        <begin position="1"/>
        <end position="70"/>
    </location>
</feature>
<reference evidence="3" key="1">
    <citation type="journal article" date="2020" name="Stud. Mycol.">
        <title>101 Dothideomycetes genomes: a test case for predicting lifestyles and emergence of pathogens.</title>
        <authorList>
            <person name="Haridas S."/>
            <person name="Albert R."/>
            <person name="Binder M."/>
            <person name="Bloem J."/>
            <person name="Labutti K."/>
            <person name="Salamov A."/>
            <person name="Andreopoulos B."/>
            <person name="Baker S."/>
            <person name="Barry K."/>
            <person name="Bills G."/>
            <person name="Bluhm B."/>
            <person name="Cannon C."/>
            <person name="Castanera R."/>
            <person name="Culley D."/>
            <person name="Daum C."/>
            <person name="Ezra D."/>
            <person name="Gonzalez J."/>
            <person name="Henrissat B."/>
            <person name="Kuo A."/>
            <person name="Liang C."/>
            <person name="Lipzen A."/>
            <person name="Lutzoni F."/>
            <person name="Magnuson J."/>
            <person name="Mondo S."/>
            <person name="Nolan M."/>
            <person name="Ohm R."/>
            <person name="Pangilinan J."/>
            <person name="Park H.-J."/>
            <person name="Ramirez L."/>
            <person name="Alfaro M."/>
            <person name="Sun H."/>
            <person name="Tritt A."/>
            <person name="Yoshinaga Y."/>
            <person name="Zwiers L.-H."/>
            <person name="Turgeon B."/>
            <person name="Goodwin S."/>
            <person name="Spatafora J."/>
            <person name="Crous P."/>
            <person name="Grigoriev I."/>
        </authorList>
    </citation>
    <scope>NUCLEOTIDE SEQUENCE</scope>
    <source>
        <strain evidence="3">CBS 627.86</strain>
    </source>
</reference>
<keyword evidence="4" id="KW-1185">Reference proteome</keyword>
<evidence type="ECO:0000256" key="1">
    <source>
        <dbReference type="ARBA" id="ARBA00023604"/>
    </source>
</evidence>
<comment type="similarity">
    <text evidence="1">Belongs to the asaB hydroxylase/desaturase family.</text>
</comment>